<feature type="chain" id="PRO_5012284426" evidence="1">
    <location>
        <begin position="25"/>
        <end position="346"/>
    </location>
</feature>
<dbReference type="AlphaFoldDB" id="A0A212JZ46"/>
<organism evidence="2">
    <name type="scientific">uncultured Alphaproteobacteria bacterium</name>
    <dbReference type="NCBI Taxonomy" id="91750"/>
    <lineage>
        <taxon>Bacteria</taxon>
        <taxon>Pseudomonadati</taxon>
        <taxon>Pseudomonadota</taxon>
        <taxon>Alphaproteobacteria</taxon>
        <taxon>environmental samples</taxon>
    </lineage>
</organism>
<keyword evidence="1" id="KW-0732">Signal</keyword>
<proteinExistence type="predicted"/>
<dbReference type="Gene3D" id="3.40.190.10">
    <property type="entry name" value="Periplasmic binding protein-like II"/>
    <property type="match status" value="1"/>
</dbReference>
<evidence type="ECO:0000256" key="1">
    <source>
        <dbReference type="SAM" id="SignalP"/>
    </source>
</evidence>
<dbReference type="Gene3D" id="3.40.190.150">
    <property type="entry name" value="Bordetella uptake gene, domain 1"/>
    <property type="match status" value="1"/>
</dbReference>
<dbReference type="EMBL" id="FLUO01000001">
    <property type="protein sequence ID" value="SBW04525.1"/>
    <property type="molecule type" value="Genomic_DNA"/>
</dbReference>
<dbReference type="SUPFAM" id="SSF53850">
    <property type="entry name" value="Periplasmic binding protein-like II"/>
    <property type="match status" value="1"/>
</dbReference>
<gene>
    <name evidence="2" type="ORF">KL86APRO_11865</name>
</gene>
<sequence>MRQRLLGLCVMAGAALGLASAAAAADKPISGNLRIVIGSSSTAGDTYQNAAIIADELSKHLDINAKVDAVGVSAAFQAVGRVKDGSTVMFFHDQSYLGHLLGLKGYQDLFAAYTVGPTVSINPGDAFVGAKDSKYKTIEDVIQGAARGERIRVAIQPGGVSEVYYGALNNAIKVRYPGKEANLVTVKTGSQGDKNQLLFDRQAEVIHGSVQANEQYTRLPAEDQKAMRFYWLPARQQTIAQANPEGMGATSREELLKFTSPNVHVTLDGKRDFTFDKEFFFIYNKEMDPKIVAYLDTALKEIFAKGEVQKKLKQSFFIPNFLPSREAQAYLKAKAAQSKTLIDATR</sequence>
<reference evidence="2" key="1">
    <citation type="submission" date="2016-04" db="EMBL/GenBank/DDBJ databases">
        <authorList>
            <person name="Evans L.H."/>
            <person name="Alamgir A."/>
            <person name="Owens N."/>
            <person name="Weber N.D."/>
            <person name="Virtaneva K."/>
            <person name="Barbian K."/>
            <person name="Babar A."/>
            <person name="Rosenke K."/>
        </authorList>
    </citation>
    <scope>NUCLEOTIDE SEQUENCE</scope>
    <source>
        <strain evidence="2">86</strain>
    </source>
</reference>
<evidence type="ECO:0000313" key="2">
    <source>
        <dbReference type="EMBL" id="SBW04525.1"/>
    </source>
</evidence>
<feature type="signal peptide" evidence="1">
    <location>
        <begin position="1"/>
        <end position="24"/>
    </location>
</feature>
<name>A0A212JZ46_9PROT</name>
<protein>
    <submittedName>
        <fullName evidence="2">Extracellular solute-binding protein family 3</fullName>
    </submittedName>
</protein>
<dbReference type="InterPro" id="IPR042100">
    <property type="entry name" value="Bug_dom1"/>
</dbReference>
<accession>A0A212JZ46</accession>